<dbReference type="InterPro" id="IPR050228">
    <property type="entry name" value="Carboxylesterase_BioH"/>
</dbReference>
<organism evidence="2 3">
    <name type="scientific">Sinimarinibacterium flocculans</name>
    <dbReference type="NCBI Taxonomy" id="985250"/>
    <lineage>
        <taxon>Bacteria</taxon>
        <taxon>Pseudomonadati</taxon>
        <taxon>Pseudomonadota</taxon>
        <taxon>Gammaproteobacteria</taxon>
        <taxon>Nevskiales</taxon>
        <taxon>Nevskiaceae</taxon>
        <taxon>Sinimarinibacterium</taxon>
    </lineage>
</organism>
<evidence type="ECO:0000259" key="1">
    <source>
        <dbReference type="Pfam" id="PF00561"/>
    </source>
</evidence>
<gene>
    <name evidence="2" type="ORF">C8D93_102233</name>
</gene>
<name>A0A318ED31_9GAMM</name>
<reference evidence="2 3" key="1">
    <citation type="submission" date="2018-04" db="EMBL/GenBank/DDBJ databases">
        <title>Genomic Encyclopedia of Type Strains, Phase IV (KMG-IV): sequencing the most valuable type-strain genomes for metagenomic binning, comparative biology and taxonomic classification.</title>
        <authorList>
            <person name="Goeker M."/>
        </authorList>
    </citation>
    <scope>NUCLEOTIDE SEQUENCE [LARGE SCALE GENOMIC DNA]</scope>
    <source>
        <strain evidence="2 3">DSM 104150</strain>
    </source>
</reference>
<dbReference type="InterPro" id="IPR000073">
    <property type="entry name" value="AB_hydrolase_1"/>
</dbReference>
<dbReference type="Gene3D" id="3.40.50.1820">
    <property type="entry name" value="alpha/beta hydrolase"/>
    <property type="match status" value="1"/>
</dbReference>
<protein>
    <submittedName>
        <fullName evidence="2">Pimeloyl-ACP methyl ester carboxylesterase</fullName>
    </submittedName>
</protein>
<evidence type="ECO:0000313" key="3">
    <source>
        <dbReference type="Proteomes" id="UP000248330"/>
    </source>
</evidence>
<sequence length="297" mass="31572">MIGARLDHWLYRGGAASRTGGAGDAMRILPTPQGPVRALDSGGHGPVLLFAPDGPCVIEHYAALVAALRTDFRVVVFDLPGFGMSAPTAGYAHRLEQGAAVILGVLDALSIARATLCFSCVNGFYAMAAAAKAPARVERLILAQTPGVAAMQAWTARMIPRPLRVPGLGQAINFFSRRKLARIWYRTALPKGADTGLFDAPAQATLDHGGCFCLAGVVQGMAPTPVDHPLLQPRDVPVTLLWGGADFSHKYTDPDSLLPHLPQARILRFDAIGHFPDLEQPDTYAAVVREALHGTTS</sequence>
<dbReference type="InterPro" id="IPR029058">
    <property type="entry name" value="AB_hydrolase_fold"/>
</dbReference>
<dbReference type="PANTHER" id="PTHR43194">
    <property type="entry name" value="HYDROLASE ALPHA/BETA FOLD FAMILY"/>
    <property type="match status" value="1"/>
</dbReference>
<keyword evidence="3" id="KW-1185">Reference proteome</keyword>
<dbReference type="Pfam" id="PF00561">
    <property type="entry name" value="Abhydrolase_1"/>
    <property type="match status" value="1"/>
</dbReference>
<feature type="domain" description="AB hydrolase-1" evidence="1">
    <location>
        <begin position="63"/>
        <end position="168"/>
    </location>
</feature>
<evidence type="ECO:0000313" key="2">
    <source>
        <dbReference type="EMBL" id="PXV70381.1"/>
    </source>
</evidence>
<dbReference type="Proteomes" id="UP000248330">
    <property type="component" value="Unassembled WGS sequence"/>
</dbReference>
<dbReference type="SUPFAM" id="SSF53474">
    <property type="entry name" value="alpha/beta-Hydrolases"/>
    <property type="match status" value="1"/>
</dbReference>
<proteinExistence type="predicted"/>
<dbReference type="RefSeq" id="WP_211307208.1">
    <property type="nucleotide sequence ID" value="NZ_CAWNXA010000002.1"/>
</dbReference>
<dbReference type="PRINTS" id="PR00111">
    <property type="entry name" value="ABHYDROLASE"/>
</dbReference>
<dbReference type="AlphaFoldDB" id="A0A318ED31"/>
<comment type="caution">
    <text evidence="2">The sequence shown here is derived from an EMBL/GenBank/DDBJ whole genome shotgun (WGS) entry which is preliminary data.</text>
</comment>
<accession>A0A318ED31</accession>
<dbReference type="PANTHER" id="PTHR43194:SF5">
    <property type="entry name" value="PIMELOYL-[ACYL-CARRIER PROTEIN] METHYL ESTER ESTERASE"/>
    <property type="match status" value="1"/>
</dbReference>
<dbReference type="EMBL" id="QICN01000002">
    <property type="protein sequence ID" value="PXV70381.1"/>
    <property type="molecule type" value="Genomic_DNA"/>
</dbReference>